<gene>
    <name evidence="2" type="ORF">WICANDRAFT_59834</name>
</gene>
<feature type="compositionally biased region" description="Basic and acidic residues" evidence="1">
    <location>
        <begin position="71"/>
        <end position="82"/>
    </location>
</feature>
<name>A0A1E3P958_WICAA</name>
<dbReference type="AlphaFoldDB" id="A0A1E3P958"/>
<evidence type="ECO:0000313" key="3">
    <source>
        <dbReference type="Proteomes" id="UP000094112"/>
    </source>
</evidence>
<evidence type="ECO:0000313" key="2">
    <source>
        <dbReference type="EMBL" id="ODQ61754.1"/>
    </source>
</evidence>
<dbReference type="GeneID" id="30200127"/>
<accession>A0A1E3P958</accession>
<dbReference type="EMBL" id="KV454208">
    <property type="protein sequence ID" value="ODQ61754.1"/>
    <property type="molecule type" value="Genomic_DNA"/>
</dbReference>
<organism evidence="2 3">
    <name type="scientific">Wickerhamomyces anomalus (strain ATCC 58044 / CBS 1984 / NCYC 433 / NRRL Y-366-8)</name>
    <name type="common">Yeast</name>
    <name type="synonym">Hansenula anomala</name>
    <dbReference type="NCBI Taxonomy" id="683960"/>
    <lineage>
        <taxon>Eukaryota</taxon>
        <taxon>Fungi</taxon>
        <taxon>Dikarya</taxon>
        <taxon>Ascomycota</taxon>
        <taxon>Saccharomycotina</taxon>
        <taxon>Saccharomycetes</taxon>
        <taxon>Phaffomycetales</taxon>
        <taxon>Wickerhamomycetaceae</taxon>
        <taxon>Wickerhamomyces</taxon>
    </lineage>
</organism>
<protein>
    <submittedName>
        <fullName evidence="2">Uncharacterized protein</fullName>
    </submittedName>
</protein>
<proteinExistence type="predicted"/>
<sequence length="125" mass="13820">MPYGISKPVQSDRKEQLPPGANYTGAPKNQGLSQPEPPHYDQIAEPEYKSQNIKGAPNRQRFEQSDQSCSSEKHNDSQQKIDDKQQNHGILYTVLCCGLWSPLCFEGCCSGNLMCAGINGSFNTL</sequence>
<dbReference type="RefSeq" id="XP_019040961.1">
    <property type="nucleotide sequence ID" value="XM_019182881.1"/>
</dbReference>
<reference evidence="2 3" key="1">
    <citation type="journal article" date="2016" name="Proc. Natl. Acad. Sci. U.S.A.">
        <title>Comparative genomics of biotechnologically important yeasts.</title>
        <authorList>
            <person name="Riley R."/>
            <person name="Haridas S."/>
            <person name="Wolfe K.H."/>
            <person name="Lopes M.R."/>
            <person name="Hittinger C.T."/>
            <person name="Goeker M."/>
            <person name="Salamov A.A."/>
            <person name="Wisecaver J.H."/>
            <person name="Long T.M."/>
            <person name="Calvey C.H."/>
            <person name="Aerts A.L."/>
            <person name="Barry K.W."/>
            <person name="Choi C."/>
            <person name="Clum A."/>
            <person name="Coughlan A.Y."/>
            <person name="Deshpande S."/>
            <person name="Douglass A.P."/>
            <person name="Hanson S.J."/>
            <person name="Klenk H.-P."/>
            <person name="LaButti K.M."/>
            <person name="Lapidus A."/>
            <person name="Lindquist E.A."/>
            <person name="Lipzen A.M."/>
            <person name="Meier-Kolthoff J.P."/>
            <person name="Ohm R.A."/>
            <person name="Otillar R.P."/>
            <person name="Pangilinan J.L."/>
            <person name="Peng Y."/>
            <person name="Rokas A."/>
            <person name="Rosa C.A."/>
            <person name="Scheuner C."/>
            <person name="Sibirny A.A."/>
            <person name="Slot J.C."/>
            <person name="Stielow J.B."/>
            <person name="Sun H."/>
            <person name="Kurtzman C.P."/>
            <person name="Blackwell M."/>
            <person name="Grigoriev I.V."/>
            <person name="Jeffries T.W."/>
        </authorList>
    </citation>
    <scope>NUCLEOTIDE SEQUENCE [LARGE SCALE GENOMIC DNA]</scope>
    <source>
        <strain evidence="3">ATCC 58044 / CBS 1984 / NCYC 433 / NRRL Y-366-8</strain>
    </source>
</reference>
<feature type="region of interest" description="Disordered" evidence="1">
    <location>
        <begin position="1"/>
        <end position="82"/>
    </location>
</feature>
<dbReference type="Proteomes" id="UP000094112">
    <property type="component" value="Unassembled WGS sequence"/>
</dbReference>
<evidence type="ECO:0000256" key="1">
    <source>
        <dbReference type="SAM" id="MobiDB-lite"/>
    </source>
</evidence>
<keyword evidence="3" id="KW-1185">Reference proteome</keyword>